<dbReference type="GO" id="GO:0000165">
    <property type="term" value="P:MAPK cascade"/>
    <property type="evidence" value="ECO:0007669"/>
    <property type="project" value="UniProtKB-ARBA"/>
</dbReference>
<keyword evidence="7" id="KW-1185">Reference proteome</keyword>
<dbReference type="GO" id="GO:0004672">
    <property type="term" value="F:protein kinase activity"/>
    <property type="evidence" value="ECO:0007669"/>
    <property type="project" value="InterPro"/>
</dbReference>
<keyword evidence="4" id="KW-0067">ATP-binding</keyword>
<gene>
    <name evidence="6" type="ORF">PMKS-001505</name>
</gene>
<dbReference type="AlphaFoldDB" id="A0A1Q2YEQ2"/>
<proteinExistence type="predicted"/>
<evidence type="ECO:0000256" key="2">
    <source>
        <dbReference type="ARBA" id="ARBA00022741"/>
    </source>
</evidence>
<dbReference type="EMBL" id="BDGI01000056">
    <property type="protein sequence ID" value="GAV28037.1"/>
    <property type="molecule type" value="Genomic_DNA"/>
</dbReference>
<dbReference type="InterPro" id="IPR008271">
    <property type="entry name" value="Ser/Thr_kinase_AS"/>
</dbReference>
<keyword evidence="2" id="KW-0547">Nucleotide-binding</keyword>
<dbReference type="Gene3D" id="1.10.510.10">
    <property type="entry name" value="Transferase(Phosphotransferase) domain 1"/>
    <property type="match status" value="1"/>
</dbReference>
<keyword evidence="1" id="KW-0808">Transferase</keyword>
<dbReference type="PROSITE" id="PS00108">
    <property type="entry name" value="PROTEIN_KINASE_ST"/>
    <property type="match status" value="1"/>
</dbReference>
<dbReference type="Proteomes" id="UP000186136">
    <property type="component" value="Unassembled WGS sequence"/>
</dbReference>
<dbReference type="InterPro" id="IPR000719">
    <property type="entry name" value="Prot_kinase_dom"/>
</dbReference>
<name>A0A1Q2YEQ2_9ASCO</name>
<dbReference type="InterPro" id="IPR050538">
    <property type="entry name" value="MAP_kinase_kinase_kinase"/>
</dbReference>
<protein>
    <recommendedName>
        <fullName evidence="5">Protein kinase domain-containing protein</fullName>
    </recommendedName>
</protein>
<evidence type="ECO:0000313" key="6">
    <source>
        <dbReference type="EMBL" id="GAV28037.1"/>
    </source>
</evidence>
<dbReference type="PROSITE" id="PS50011">
    <property type="entry name" value="PROTEIN_KINASE_DOM"/>
    <property type="match status" value="1"/>
</dbReference>
<dbReference type="Pfam" id="PF00069">
    <property type="entry name" value="Pkinase"/>
    <property type="match status" value="1"/>
</dbReference>
<dbReference type="SUPFAM" id="SSF56112">
    <property type="entry name" value="Protein kinase-like (PK-like)"/>
    <property type="match status" value="1"/>
</dbReference>
<dbReference type="GO" id="GO:0005524">
    <property type="term" value="F:ATP binding"/>
    <property type="evidence" value="ECO:0007669"/>
    <property type="project" value="UniProtKB-KW"/>
</dbReference>
<organism evidence="6 7">
    <name type="scientific">Pichia membranifaciens</name>
    <dbReference type="NCBI Taxonomy" id="4926"/>
    <lineage>
        <taxon>Eukaryota</taxon>
        <taxon>Fungi</taxon>
        <taxon>Dikarya</taxon>
        <taxon>Ascomycota</taxon>
        <taxon>Saccharomycotina</taxon>
        <taxon>Pichiomycetes</taxon>
        <taxon>Pichiales</taxon>
        <taxon>Pichiaceae</taxon>
        <taxon>Pichia</taxon>
    </lineage>
</organism>
<comment type="caution">
    <text evidence="6">The sequence shown here is derived from an EMBL/GenBank/DDBJ whole genome shotgun (WGS) entry which is preliminary data.</text>
</comment>
<evidence type="ECO:0000256" key="1">
    <source>
        <dbReference type="ARBA" id="ARBA00022679"/>
    </source>
</evidence>
<evidence type="ECO:0000256" key="3">
    <source>
        <dbReference type="ARBA" id="ARBA00022777"/>
    </source>
</evidence>
<reference evidence="6 7" key="1">
    <citation type="submission" date="2016-08" db="EMBL/GenBank/DDBJ databases">
        <title>Whole genome shotgun sequence of Pichia membranifaciens KS47-1.</title>
        <authorList>
            <person name="Konishi M."/>
            <person name="Ishida M."/>
            <person name="Arakawa T."/>
            <person name="Kato Y."/>
            <person name="Horiuchi J."/>
        </authorList>
    </citation>
    <scope>NUCLEOTIDE SEQUENCE [LARGE SCALE GENOMIC DNA]</scope>
    <source>
        <strain evidence="6 7">KS47-1</strain>
    </source>
</reference>
<feature type="domain" description="Protein kinase" evidence="5">
    <location>
        <begin position="1"/>
        <end position="169"/>
    </location>
</feature>
<dbReference type="PANTHER" id="PTHR48016:SF56">
    <property type="entry name" value="MAPKK KINASE"/>
    <property type="match status" value="1"/>
</dbReference>
<dbReference type="InterPro" id="IPR011009">
    <property type="entry name" value="Kinase-like_dom_sf"/>
</dbReference>
<dbReference type="PANTHER" id="PTHR48016">
    <property type="entry name" value="MAP KINASE KINASE KINASE SSK2-RELATED-RELATED"/>
    <property type="match status" value="1"/>
</dbReference>
<dbReference type="OrthoDB" id="8693905at2759"/>
<sequence>MEYSAHEGLVYLASLSIVHGDIKAANVLLFPHGVIKLCDFGLSFQWDDENTEDYDDYHHVSKASSNKQLQKIATNGSAYWLAPEIILHRMATPKSDIWSLGATVIEMLTGFPPFSNRGPLSACHAVGSGAKIDYPRGISEGCKLFLDSCFQYNPTLRSRARTLKNQPWIKHVKTNILEFIEMNRDDEDGEGLDDIELDVLPNTHNEQNIEKKQFHMLESFKEKDGDFDFSDVDFDVTTLHMSDGMPGNKPSKLKHIDKLSNTELENLHVVDDDNEFEIHKINYLPALISTLQSNAPDNIRRAEQLLRLGEKYLQSHPEELKRFCLSGSLVPLSMARRDGHLGEDTIRLVQQLVWDGFQSRGREWLLAAGLEKDP</sequence>
<keyword evidence="3" id="KW-0418">Kinase</keyword>
<evidence type="ECO:0000313" key="7">
    <source>
        <dbReference type="Proteomes" id="UP000186136"/>
    </source>
</evidence>
<dbReference type="SMART" id="SM00220">
    <property type="entry name" value="S_TKc"/>
    <property type="match status" value="1"/>
</dbReference>
<evidence type="ECO:0000259" key="5">
    <source>
        <dbReference type="PROSITE" id="PS50011"/>
    </source>
</evidence>
<accession>A0A1Q2YEQ2</accession>
<evidence type="ECO:0000256" key="4">
    <source>
        <dbReference type="ARBA" id="ARBA00022840"/>
    </source>
</evidence>